<accession>A0ABV2ZHQ6</accession>
<dbReference type="Pfam" id="PF14247">
    <property type="entry name" value="DUF4344"/>
    <property type="match status" value="1"/>
</dbReference>
<reference evidence="2 3" key="1">
    <citation type="submission" date="2024-06" db="EMBL/GenBank/DDBJ databases">
        <title>The Natural Products Discovery Center: Release of the First 8490 Sequenced Strains for Exploring Actinobacteria Biosynthetic Diversity.</title>
        <authorList>
            <person name="Kalkreuter E."/>
            <person name="Kautsar S.A."/>
            <person name="Yang D."/>
            <person name="Bader C.D."/>
            <person name="Teijaro C.N."/>
            <person name="Fluegel L."/>
            <person name="Davis C.M."/>
            <person name="Simpson J.R."/>
            <person name="Lauterbach L."/>
            <person name="Steele A.D."/>
            <person name="Gui C."/>
            <person name="Meng S."/>
            <person name="Li G."/>
            <person name="Viehrig K."/>
            <person name="Ye F."/>
            <person name="Su P."/>
            <person name="Kiefer A.F."/>
            <person name="Nichols A."/>
            <person name="Cepeda A.J."/>
            <person name="Yan W."/>
            <person name="Fan B."/>
            <person name="Jiang Y."/>
            <person name="Adhikari A."/>
            <person name="Zheng C.-J."/>
            <person name="Schuster L."/>
            <person name="Cowan T.M."/>
            <person name="Smanski M.J."/>
            <person name="Chevrette M.G."/>
            <person name="De Carvalho L.P.S."/>
            <person name="Shen B."/>
        </authorList>
    </citation>
    <scope>NUCLEOTIDE SEQUENCE [LARGE SCALE GENOMIC DNA]</scope>
    <source>
        <strain evidence="2 3">NPDC033843</strain>
    </source>
</reference>
<dbReference type="Proteomes" id="UP001550739">
    <property type="component" value="Unassembled WGS sequence"/>
</dbReference>
<evidence type="ECO:0000313" key="3">
    <source>
        <dbReference type="Proteomes" id="UP001550739"/>
    </source>
</evidence>
<dbReference type="EMBL" id="JBEZVE010000006">
    <property type="protein sequence ID" value="MEU3781635.1"/>
    <property type="molecule type" value="Genomic_DNA"/>
</dbReference>
<proteinExistence type="predicted"/>
<organism evidence="2 3">
    <name type="scientific">Streptomyces sp. 900129855</name>
    <dbReference type="NCBI Taxonomy" id="3155129"/>
    <lineage>
        <taxon>Bacteria</taxon>
        <taxon>Bacillati</taxon>
        <taxon>Actinomycetota</taxon>
        <taxon>Actinomycetes</taxon>
        <taxon>Kitasatosporales</taxon>
        <taxon>Streptomycetaceae</taxon>
        <taxon>Streptomyces</taxon>
    </lineage>
</organism>
<dbReference type="RefSeq" id="WP_361702358.1">
    <property type="nucleotide sequence ID" value="NZ_JBEZVE010000006.1"/>
</dbReference>
<keyword evidence="3" id="KW-1185">Reference proteome</keyword>
<protein>
    <submittedName>
        <fullName evidence="2">DUF4344 domain-containing metallopeptidase</fullName>
    </submittedName>
</protein>
<evidence type="ECO:0000256" key="1">
    <source>
        <dbReference type="SAM" id="MobiDB-lite"/>
    </source>
</evidence>
<dbReference type="InterPro" id="IPR025644">
    <property type="entry name" value="DUF4344"/>
</dbReference>
<comment type="caution">
    <text evidence="2">The sequence shown here is derived from an EMBL/GenBank/DDBJ whole genome shotgun (WGS) entry which is preliminary data.</text>
</comment>
<name>A0ABV2ZHQ6_9ACTN</name>
<sequence length="295" mass="32017">MSMMPKSTRRNENVSMKALGKRRGRGRTAVQAATLPLLLAFTTACQTTTPAERPSTGGASFSIRYAQPSSSDAADAAFLRKRRLPEEAARSVTALVDVSPPVAMVVRSCNGEGSAYDPDTRLVEVCYDEISETRNLYQDAGRSLSEDTLSAVMLETLFHESAHAVLDALDLKGSGREEDFADQFAALMLLRQGVRGEDRLLAAAETWRLSAITYENVDDGQADEHSTDHQRAVNHLCHVYGAAPARHQSLVDPHALPPDRARGCAGEWKTVQTTWLNTLGRHAKQDAGGSSMPPP</sequence>
<evidence type="ECO:0000313" key="2">
    <source>
        <dbReference type="EMBL" id="MEU3781635.1"/>
    </source>
</evidence>
<gene>
    <name evidence="2" type="ORF">AB0E89_13775</name>
</gene>
<feature type="region of interest" description="Disordered" evidence="1">
    <location>
        <begin position="1"/>
        <end position="26"/>
    </location>
</feature>